<feature type="repeat" description="Filamin" evidence="2">
    <location>
        <begin position="340"/>
        <end position="470"/>
    </location>
</feature>
<organism evidence="4 5">
    <name type="scientific">Prymnesium parvum</name>
    <name type="common">Toxic golden alga</name>
    <dbReference type="NCBI Taxonomy" id="97485"/>
    <lineage>
        <taxon>Eukaryota</taxon>
        <taxon>Haptista</taxon>
        <taxon>Haptophyta</taxon>
        <taxon>Prymnesiophyceae</taxon>
        <taxon>Prymnesiales</taxon>
        <taxon>Prymnesiaceae</taxon>
        <taxon>Prymnesium</taxon>
    </lineage>
</organism>
<name>A0AB34JDW0_PRYPA</name>
<feature type="compositionally biased region" description="Polar residues" evidence="3">
    <location>
        <begin position="1"/>
        <end position="16"/>
    </location>
</feature>
<feature type="compositionally biased region" description="Low complexity" evidence="3">
    <location>
        <begin position="275"/>
        <end position="296"/>
    </location>
</feature>
<evidence type="ECO:0000256" key="2">
    <source>
        <dbReference type="PROSITE-ProRule" id="PRU00087"/>
    </source>
</evidence>
<dbReference type="PANTHER" id="PTHR38537:SF8">
    <property type="entry name" value="FILAMIN-A"/>
    <property type="match status" value="1"/>
</dbReference>
<keyword evidence="5" id="KW-1185">Reference proteome</keyword>
<dbReference type="GO" id="GO:0051015">
    <property type="term" value="F:actin filament binding"/>
    <property type="evidence" value="ECO:0007669"/>
    <property type="project" value="InterPro"/>
</dbReference>
<accession>A0AB34JDW0</accession>
<dbReference type="Gene3D" id="2.60.40.10">
    <property type="entry name" value="Immunoglobulins"/>
    <property type="match status" value="4"/>
</dbReference>
<dbReference type="Proteomes" id="UP001515480">
    <property type="component" value="Unassembled WGS sequence"/>
</dbReference>
<keyword evidence="1" id="KW-0677">Repeat</keyword>
<sequence>MRDSLPSASSGEQSPPSDKLSRRSTGGPKDSTSATNSGEHPPASVASPQPPTNLSRRSTGGEKVALPLVLAAEQRRLDFGVTDLGGGCYELSGRPTRAGAHHLVVELLGPLEMALDEGRQKGSPRGARQPSVGRGGGRRVAEGAAAEGRVALFERGDEAAADEARGVVVTLQVLAAEASAPLCLVSGESLTHAYEMAEAAFVCQAVDMFGNWATLGGERFELRGARQVKGEEEEVEVSHAVEDNGDGTYIVRYIVKEAGQVQLGLWLLPRRAAAPPPLSRRASSVRSMARASIPAAQEEEEAGEQQAELVGGRTWNVLVRSRAASTLASHEIVAEMENHARASLAQLTHASGPGVEQAVAGEPVTFVVTLPSKMTAMPPGSRPPGWADVERRALQTARLKVSGVLTRPAGCAAPPSLGSPPRDFKLLQMVDRGDGSFSVSYAARTSGALALHVELMGGGPIRGSPFAVRVCAGALDPAKCTAAGAGLERCVVTERSEFSIFPKDKNGNVRLRGNDAPRWGRDDRRGAEAERFQVEISPADGGERALTNEQTTDIEIGEGESGALLVRYTLCDVGAYRLAVLCAGVPIVGSPFRLRCEAGPFEPSASSLLELQAETIHAGGPLRRLSAPAGRFWVQTRDRFANARERPVEWVPWCELRREAHKPLLCSARDMGDGRLEFSYAPGSECGLWQIWIGHAAARPRGEAAGREESTVLGDLLIEPALSFGPTCVFSPTGQLKVQTKVLYEIFVTSTDEAARPRLFGGELARLTLSSGPGPLALDITDLSNGTYRIAFSVQVSGEYRAVITVDGRPVSGSPISLVAPRGESPRSVRNVNGGSWLGTSSGRTPSPRREASPRGSPKRGNGVAFNGAATFPGTLYG</sequence>
<reference evidence="4 5" key="1">
    <citation type="journal article" date="2024" name="Science">
        <title>Giant polyketide synthase enzymes in the biosynthesis of giant marine polyether toxins.</title>
        <authorList>
            <person name="Fallon T.R."/>
            <person name="Shende V.V."/>
            <person name="Wierzbicki I.H."/>
            <person name="Pendleton A.L."/>
            <person name="Watervoot N.F."/>
            <person name="Auber R.P."/>
            <person name="Gonzalez D.J."/>
            <person name="Wisecaver J.H."/>
            <person name="Moore B.S."/>
        </authorList>
    </citation>
    <scope>NUCLEOTIDE SEQUENCE [LARGE SCALE GENOMIC DNA]</scope>
    <source>
        <strain evidence="4 5">12B1</strain>
    </source>
</reference>
<gene>
    <name evidence="4" type="ORF">AB1Y20_003204</name>
</gene>
<dbReference type="EMBL" id="JBGBPQ010000010">
    <property type="protein sequence ID" value="KAL1518932.1"/>
    <property type="molecule type" value="Genomic_DNA"/>
</dbReference>
<feature type="repeat" description="Filamin" evidence="2">
    <location>
        <begin position="772"/>
        <end position="820"/>
    </location>
</feature>
<dbReference type="InterPro" id="IPR017868">
    <property type="entry name" value="Filamin/ABP280_repeat-like"/>
</dbReference>
<dbReference type="SUPFAM" id="SSF81296">
    <property type="entry name" value="E set domains"/>
    <property type="match status" value="4"/>
</dbReference>
<dbReference type="InterPro" id="IPR044801">
    <property type="entry name" value="Filamin"/>
</dbReference>
<feature type="region of interest" description="Disordered" evidence="3">
    <location>
        <begin position="275"/>
        <end position="307"/>
    </location>
</feature>
<proteinExistence type="predicted"/>
<dbReference type="InterPro" id="IPR013783">
    <property type="entry name" value="Ig-like_fold"/>
</dbReference>
<dbReference type="PANTHER" id="PTHR38537">
    <property type="entry name" value="JITTERBUG, ISOFORM N"/>
    <property type="match status" value="1"/>
</dbReference>
<feature type="region of interest" description="Disordered" evidence="3">
    <location>
        <begin position="814"/>
        <end position="878"/>
    </location>
</feature>
<dbReference type="PROSITE" id="PS50194">
    <property type="entry name" value="FILAMIN_REPEAT"/>
    <property type="match status" value="3"/>
</dbReference>
<dbReference type="GO" id="GO:0030036">
    <property type="term" value="P:actin cytoskeleton organization"/>
    <property type="evidence" value="ECO:0007669"/>
    <property type="project" value="InterPro"/>
</dbReference>
<comment type="caution">
    <text evidence="4">The sequence shown here is derived from an EMBL/GenBank/DDBJ whole genome shotgun (WGS) entry which is preliminary data.</text>
</comment>
<evidence type="ECO:0000256" key="1">
    <source>
        <dbReference type="ARBA" id="ARBA00022737"/>
    </source>
</evidence>
<dbReference type="Pfam" id="PF00630">
    <property type="entry name" value="Filamin"/>
    <property type="match status" value="4"/>
</dbReference>
<feature type="compositionally biased region" description="Polar residues" evidence="3">
    <location>
        <begin position="828"/>
        <end position="845"/>
    </location>
</feature>
<evidence type="ECO:0000313" key="5">
    <source>
        <dbReference type="Proteomes" id="UP001515480"/>
    </source>
</evidence>
<protein>
    <recommendedName>
        <fullName evidence="6">Gelation factor</fullName>
    </recommendedName>
</protein>
<evidence type="ECO:0000256" key="3">
    <source>
        <dbReference type="SAM" id="MobiDB-lite"/>
    </source>
</evidence>
<dbReference type="InterPro" id="IPR001298">
    <property type="entry name" value="Filamin/ABP280_rpt"/>
</dbReference>
<dbReference type="InterPro" id="IPR014756">
    <property type="entry name" value="Ig_E-set"/>
</dbReference>
<feature type="repeat" description="Filamin" evidence="2">
    <location>
        <begin position="472"/>
        <end position="596"/>
    </location>
</feature>
<evidence type="ECO:0000313" key="4">
    <source>
        <dbReference type="EMBL" id="KAL1518932.1"/>
    </source>
</evidence>
<dbReference type="SMART" id="SM00557">
    <property type="entry name" value="IG_FLMN"/>
    <property type="match status" value="3"/>
</dbReference>
<feature type="region of interest" description="Disordered" evidence="3">
    <location>
        <begin position="117"/>
        <end position="140"/>
    </location>
</feature>
<feature type="region of interest" description="Disordered" evidence="3">
    <location>
        <begin position="1"/>
        <end position="60"/>
    </location>
</feature>
<evidence type="ECO:0008006" key="6">
    <source>
        <dbReference type="Google" id="ProtNLM"/>
    </source>
</evidence>
<dbReference type="AlphaFoldDB" id="A0AB34JDW0"/>